<gene>
    <name evidence="1" type="ORF">CLV40_101239</name>
</gene>
<protein>
    <recommendedName>
        <fullName evidence="3">Winged helix DNA-binding protein</fullName>
    </recommendedName>
</protein>
<accession>A0A2S6H0Q6</accession>
<dbReference type="AlphaFoldDB" id="A0A2S6H0Q6"/>
<organism evidence="1 2">
    <name type="scientific">Actinokineospora auranticolor</name>
    <dbReference type="NCBI Taxonomy" id="155976"/>
    <lineage>
        <taxon>Bacteria</taxon>
        <taxon>Bacillati</taxon>
        <taxon>Actinomycetota</taxon>
        <taxon>Actinomycetes</taxon>
        <taxon>Pseudonocardiales</taxon>
        <taxon>Pseudonocardiaceae</taxon>
        <taxon>Actinokineospora</taxon>
    </lineage>
</organism>
<dbReference type="RefSeq" id="WP_181043255.1">
    <property type="nucleotide sequence ID" value="NZ_CP154825.1"/>
</dbReference>
<evidence type="ECO:0008006" key="3">
    <source>
        <dbReference type="Google" id="ProtNLM"/>
    </source>
</evidence>
<reference evidence="1 2" key="1">
    <citation type="submission" date="2018-02" db="EMBL/GenBank/DDBJ databases">
        <title>Genomic Encyclopedia of Archaeal and Bacterial Type Strains, Phase II (KMG-II): from individual species to whole genera.</title>
        <authorList>
            <person name="Goeker M."/>
        </authorList>
    </citation>
    <scope>NUCLEOTIDE SEQUENCE [LARGE SCALE GENOMIC DNA]</scope>
    <source>
        <strain evidence="1 2">YU 961-1</strain>
    </source>
</reference>
<keyword evidence="2" id="KW-1185">Reference proteome</keyword>
<dbReference type="EMBL" id="PTIX01000001">
    <property type="protein sequence ID" value="PPK71053.1"/>
    <property type="molecule type" value="Genomic_DNA"/>
</dbReference>
<proteinExistence type="predicted"/>
<comment type="caution">
    <text evidence="1">The sequence shown here is derived from an EMBL/GenBank/DDBJ whole genome shotgun (WGS) entry which is preliminary data.</text>
</comment>
<name>A0A2S6H0Q6_9PSEU</name>
<sequence>MTENEMSALRDVADRAVLFHAGVCGGPTGYLWASAEGSPAGRLPQWEADALTLLVRRGLVRVEAKAGATRPDPVRLTPTGARLFAA</sequence>
<evidence type="ECO:0000313" key="2">
    <source>
        <dbReference type="Proteomes" id="UP000239203"/>
    </source>
</evidence>
<evidence type="ECO:0000313" key="1">
    <source>
        <dbReference type="EMBL" id="PPK71053.1"/>
    </source>
</evidence>
<dbReference type="Proteomes" id="UP000239203">
    <property type="component" value="Unassembled WGS sequence"/>
</dbReference>